<dbReference type="RefSeq" id="XP_040757547.1">
    <property type="nucleotide sequence ID" value="XM_040905315.1"/>
</dbReference>
<reference evidence="3 4" key="1">
    <citation type="journal article" date="2016" name="Mol. Biol. Evol.">
        <title>Comparative Genomics of Early-Diverging Mushroom-Forming Fungi Provides Insights into the Origins of Lignocellulose Decay Capabilities.</title>
        <authorList>
            <person name="Nagy L.G."/>
            <person name="Riley R."/>
            <person name="Tritt A."/>
            <person name="Adam C."/>
            <person name="Daum C."/>
            <person name="Floudas D."/>
            <person name="Sun H."/>
            <person name="Yadav J.S."/>
            <person name="Pangilinan J."/>
            <person name="Larsson K.H."/>
            <person name="Matsuura K."/>
            <person name="Barry K."/>
            <person name="Labutti K."/>
            <person name="Kuo R."/>
            <person name="Ohm R.A."/>
            <person name="Bhattacharya S.S."/>
            <person name="Shirouzu T."/>
            <person name="Yoshinaga Y."/>
            <person name="Martin F.M."/>
            <person name="Grigoriev I.V."/>
            <person name="Hibbett D.S."/>
        </authorList>
    </citation>
    <scope>NUCLEOTIDE SEQUENCE [LARGE SCALE GENOMIC DNA]</scope>
    <source>
        <strain evidence="3 4">93-53</strain>
    </source>
</reference>
<dbReference type="InterPro" id="IPR000253">
    <property type="entry name" value="FHA_dom"/>
</dbReference>
<dbReference type="PROSITE" id="PS50006">
    <property type="entry name" value="FHA_DOMAIN"/>
    <property type="match status" value="1"/>
</dbReference>
<organism evidence="3 4">
    <name type="scientific">Laetiporus sulphureus 93-53</name>
    <dbReference type="NCBI Taxonomy" id="1314785"/>
    <lineage>
        <taxon>Eukaryota</taxon>
        <taxon>Fungi</taxon>
        <taxon>Dikarya</taxon>
        <taxon>Basidiomycota</taxon>
        <taxon>Agaricomycotina</taxon>
        <taxon>Agaricomycetes</taxon>
        <taxon>Polyporales</taxon>
        <taxon>Laetiporus</taxon>
    </lineage>
</organism>
<evidence type="ECO:0000259" key="2">
    <source>
        <dbReference type="PROSITE" id="PS50006"/>
    </source>
</evidence>
<accession>A0A165AWU9</accession>
<dbReference type="GeneID" id="63822345"/>
<dbReference type="OrthoDB" id="6288785at2759"/>
<evidence type="ECO:0000313" key="3">
    <source>
        <dbReference type="EMBL" id="KZS99806.1"/>
    </source>
</evidence>
<dbReference type="Gene3D" id="2.60.200.20">
    <property type="match status" value="1"/>
</dbReference>
<dbReference type="STRING" id="1314785.A0A165AWU9"/>
<feature type="domain" description="FHA" evidence="2">
    <location>
        <begin position="36"/>
        <end position="77"/>
    </location>
</feature>
<keyword evidence="4" id="KW-1185">Reference proteome</keyword>
<sequence>MDIDTSDIGRYGTLALLKRHEPDGVVAAYPIDEPEVTVGRDPACSIRLYYPSVSAVHCKVVFNEENKVCTNGLLIDDCPVYPAPPNSPPTTVPLTNNTTLDIHKKRFRFTYPPKHLRPALAALPPTPSANETPGRRRRALRMSMIHSAHVFTPRPSADPRANLRVLQSPLKA</sequence>
<dbReference type="EMBL" id="KV427714">
    <property type="protein sequence ID" value="KZS99806.1"/>
    <property type="molecule type" value="Genomic_DNA"/>
</dbReference>
<evidence type="ECO:0000256" key="1">
    <source>
        <dbReference type="SAM" id="MobiDB-lite"/>
    </source>
</evidence>
<dbReference type="InterPro" id="IPR008984">
    <property type="entry name" value="SMAD_FHA_dom_sf"/>
</dbReference>
<proteinExistence type="predicted"/>
<dbReference type="InParanoid" id="A0A165AWU9"/>
<dbReference type="Proteomes" id="UP000076871">
    <property type="component" value="Unassembled WGS sequence"/>
</dbReference>
<dbReference type="AlphaFoldDB" id="A0A165AWU9"/>
<feature type="non-terminal residue" evidence="3">
    <location>
        <position position="172"/>
    </location>
</feature>
<dbReference type="SUPFAM" id="SSF49879">
    <property type="entry name" value="SMAD/FHA domain"/>
    <property type="match status" value="1"/>
</dbReference>
<dbReference type="Pfam" id="PF00498">
    <property type="entry name" value="FHA"/>
    <property type="match status" value="1"/>
</dbReference>
<gene>
    <name evidence="3" type="ORF">LAESUDRAFT_667531</name>
</gene>
<dbReference type="CDD" id="cd22673">
    <property type="entry name" value="FHA_Ki67"/>
    <property type="match status" value="1"/>
</dbReference>
<feature type="region of interest" description="Disordered" evidence="1">
    <location>
        <begin position="151"/>
        <end position="172"/>
    </location>
</feature>
<name>A0A165AWU9_9APHY</name>
<evidence type="ECO:0000313" key="4">
    <source>
        <dbReference type="Proteomes" id="UP000076871"/>
    </source>
</evidence>
<protein>
    <recommendedName>
        <fullName evidence="2">FHA domain-containing protein</fullName>
    </recommendedName>
</protein>